<evidence type="ECO:0000256" key="3">
    <source>
        <dbReference type="SAM" id="MobiDB-lite"/>
    </source>
</evidence>
<dbReference type="Pfam" id="PF08241">
    <property type="entry name" value="Methyltransf_11"/>
    <property type="match status" value="1"/>
</dbReference>
<evidence type="ECO:0000313" key="6">
    <source>
        <dbReference type="Proteomes" id="UP000054498"/>
    </source>
</evidence>
<dbReference type="InterPro" id="IPR029063">
    <property type="entry name" value="SAM-dependent_MTases_sf"/>
</dbReference>
<dbReference type="GO" id="GO:0032981">
    <property type="term" value="P:mitochondrial respiratory chain complex I assembly"/>
    <property type="evidence" value="ECO:0007669"/>
    <property type="project" value="TreeGrafter"/>
</dbReference>
<dbReference type="RefSeq" id="XP_013902942.1">
    <property type="nucleotide sequence ID" value="XM_014047488.1"/>
</dbReference>
<dbReference type="InterPro" id="IPR050602">
    <property type="entry name" value="Malonyl-ACP_OMT"/>
</dbReference>
<dbReference type="EMBL" id="KK100758">
    <property type="protein sequence ID" value="KIZ03923.1"/>
    <property type="molecule type" value="Genomic_DNA"/>
</dbReference>
<keyword evidence="2" id="KW-0808">Transferase</keyword>
<feature type="domain" description="Methyltransferase type 11" evidence="4">
    <location>
        <begin position="113"/>
        <end position="205"/>
    </location>
</feature>
<dbReference type="GO" id="GO:0032259">
    <property type="term" value="P:methylation"/>
    <property type="evidence" value="ECO:0007669"/>
    <property type="project" value="UniProtKB-KW"/>
</dbReference>
<dbReference type="CDD" id="cd02440">
    <property type="entry name" value="AdoMet_MTases"/>
    <property type="match status" value="1"/>
</dbReference>
<dbReference type="GO" id="GO:0005739">
    <property type="term" value="C:mitochondrion"/>
    <property type="evidence" value="ECO:0007669"/>
    <property type="project" value="TreeGrafter"/>
</dbReference>
<protein>
    <recommendedName>
        <fullName evidence="4">Methyltransferase type 11 domain-containing protein</fullName>
    </recommendedName>
</protein>
<dbReference type="GO" id="GO:0008757">
    <property type="term" value="F:S-adenosylmethionine-dependent methyltransferase activity"/>
    <property type="evidence" value="ECO:0007669"/>
    <property type="project" value="InterPro"/>
</dbReference>
<feature type="compositionally biased region" description="Pro residues" evidence="3">
    <location>
        <begin position="369"/>
        <end position="380"/>
    </location>
</feature>
<organism evidence="5 6">
    <name type="scientific">Monoraphidium neglectum</name>
    <dbReference type="NCBI Taxonomy" id="145388"/>
    <lineage>
        <taxon>Eukaryota</taxon>
        <taxon>Viridiplantae</taxon>
        <taxon>Chlorophyta</taxon>
        <taxon>core chlorophytes</taxon>
        <taxon>Chlorophyceae</taxon>
        <taxon>CS clade</taxon>
        <taxon>Sphaeropleales</taxon>
        <taxon>Selenastraceae</taxon>
        <taxon>Monoraphidium</taxon>
    </lineage>
</organism>
<feature type="region of interest" description="Disordered" evidence="3">
    <location>
        <begin position="356"/>
        <end position="380"/>
    </location>
</feature>
<gene>
    <name evidence="5" type="ORF">MNEG_4038</name>
</gene>
<dbReference type="Gene3D" id="3.40.50.150">
    <property type="entry name" value="Vaccinia Virus protein VP39"/>
    <property type="match status" value="1"/>
</dbReference>
<name>A0A0D2JZH9_9CHLO</name>
<evidence type="ECO:0000313" key="5">
    <source>
        <dbReference type="EMBL" id="KIZ03923.1"/>
    </source>
</evidence>
<dbReference type="SUPFAM" id="SSF53335">
    <property type="entry name" value="S-adenosyl-L-methionine-dependent methyltransferases"/>
    <property type="match status" value="1"/>
</dbReference>
<evidence type="ECO:0000256" key="2">
    <source>
        <dbReference type="ARBA" id="ARBA00022679"/>
    </source>
</evidence>
<keyword evidence="1" id="KW-0489">Methyltransferase</keyword>
<dbReference type="KEGG" id="mng:MNEG_4038"/>
<keyword evidence="6" id="KW-1185">Reference proteome</keyword>
<dbReference type="Proteomes" id="UP000054498">
    <property type="component" value="Unassembled WGS sequence"/>
</dbReference>
<proteinExistence type="predicted"/>
<dbReference type="InterPro" id="IPR013216">
    <property type="entry name" value="Methyltransf_11"/>
</dbReference>
<evidence type="ECO:0000259" key="4">
    <source>
        <dbReference type="Pfam" id="PF08241"/>
    </source>
</evidence>
<dbReference type="GeneID" id="25736916"/>
<dbReference type="AlphaFoldDB" id="A0A0D2JZH9"/>
<reference evidence="5 6" key="1">
    <citation type="journal article" date="2013" name="BMC Genomics">
        <title>Reconstruction of the lipid metabolism for the microalga Monoraphidium neglectum from its genome sequence reveals characteristics suitable for biofuel production.</title>
        <authorList>
            <person name="Bogen C."/>
            <person name="Al-Dilaimi A."/>
            <person name="Albersmeier A."/>
            <person name="Wichmann J."/>
            <person name="Grundmann M."/>
            <person name="Rupp O."/>
            <person name="Lauersen K.J."/>
            <person name="Blifernez-Klassen O."/>
            <person name="Kalinowski J."/>
            <person name="Goesmann A."/>
            <person name="Mussgnug J.H."/>
            <person name="Kruse O."/>
        </authorList>
    </citation>
    <scope>NUCLEOTIDE SEQUENCE [LARGE SCALE GENOMIC DNA]</scope>
    <source>
        <strain evidence="5 6">SAG 48.87</strain>
    </source>
</reference>
<sequence>MALWQRWQALRNVLHPVKTLGCSLLHNEAEAARQQSEVAAREAGGARQHSGIDVFDRELKRAHRARAAALRRRDDPLLSTVAERLLDRLEDCVAKFPTAVILGGAGDYVAERLPLGRRGVERVIHIDTSPEMIRLAQERRAQRQADDPSKQWPEVHYLVGDEESLPLAPGSVDVVISCLGLHWANDLPGAMAQARLALRPDGLFLAAMYGGETLQELRIACAVAQQEREGGVSPFVSPLAQVRDAGNLLTRADLALPTVDVDSFVMNYPSPLELVSHLRSMGESSALASRRRGPLRRGSALAAAAAYQGMFPAEGGEGIAATYQVMYMTGWSPSKSQPRAAKRGSANITFEEFAAQLESRGEGGDGPAPQSPQQPPGKAA</sequence>
<accession>A0A0D2JZH9</accession>
<dbReference type="OrthoDB" id="16816at2759"/>
<evidence type="ECO:0000256" key="1">
    <source>
        <dbReference type="ARBA" id="ARBA00022603"/>
    </source>
</evidence>
<dbReference type="STRING" id="145388.A0A0D2JZH9"/>
<dbReference type="PANTHER" id="PTHR13090:SF1">
    <property type="entry name" value="ARGININE-HYDROXYLASE NDUFAF5, MITOCHONDRIAL"/>
    <property type="match status" value="1"/>
</dbReference>
<dbReference type="PANTHER" id="PTHR13090">
    <property type="entry name" value="ARGININE-HYDROXYLASE NDUFAF5, MITOCHONDRIAL"/>
    <property type="match status" value="1"/>
</dbReference>